<evidence type="ECO:0000313" key="5">
    <source>
        <dbReference type="EMBL" id="KJL26838.1"/>
    </source>
</evidence>
<dbReference type="InterPro" id="IPR001761">
    <property type="entry name" value="Peripla_BP/Lac1_sug-bd_dom"/>
</dbReference>
<dbReference type="Gene3D" id="1.10.260.40">
    <property type="entry name" value="lambda repressor-like DNA-binding domains"/>
    <property type="match status" value="1"/>
</dbReference>
<dbReference type="PROSITE" id="PS00356">
    <property type="entry name" value="HTH_LACI_1"/>
    <property type="match status" value="1"/>
</dbReference>
<dbReference type="SMART" id="SM00354">
    <property type="entry name" value="HTH_LACI"/>
    <property type="match status" value="1"/>
</dbReference>
<evidence type="ECO:0000313" key="6">
    <source>
        <dbReference type="Proteomes" id="UP000033725"/>
    </source>
</evidence>
<dbReference type="InterPro" id="IPR010982">
    <property type="entry name" value="Lambda_DNA-bd_dom_sf"/>
</dbReference>
<accession>A0A0F0L145</accession>
<dbReference type="GO" id="GO:0003700">
    <property type="term" value="F:DNA-binding transcription factor activity"/>
    <property type="evidence" value="ECO:0007669"/>
    <property type="project" value="TreeGrafter"/>
</dbReference>
<keyword evidence="1" id="KW-0805">Transcription regulation</keyword>
<evidence type="ECO:0000256" key="1">
    <source>
        <dbReference type="ARBA" id="ARBA00023015"/>
    </source>
</evidence>
<evidence type="ECO:0000256" key="3">
    <source>
        <dbReference type="ARBA" id="ARBA00023163"/>
    </source>
</evidence>
<dbReference type="InterPro" id="IPR000843">
    <property type="entry name" value="HTH_LacI"/>
</dbReference>
<dbReference type="PANTHER" id="PTHR30146:SF109">
    <property type="entry name" value="HTH-TYPE TRANSCRIPTIONAL REGULATOR GALS"/>
    <property type="match status" value="1"/>
</dbReference>
<dbReference type="CDD" id="cd01392">
    <property type="entry name" value="HTH_LacI"/>
    <property type="match status" value="1"/>
</dbReference>
<sequence length="341" mass="36736">MKNVTLKDVARISGVSVPTVSRVLNGGGHVSEETRRRIHEAADQLDFRPNVLAQSFALGRSFTVGVLAQKASGNFSTPVITGIIDELSKRDIAVLVYDDEDDPRARPQNLRTLQARKVDGIIVVGDGTDTPFPSISSLFQVPVVHAFGVSDGAEDTCLLPDDRQAGRLAAEHLLQQGRERIAHVTAMPHSRAVQDRSSGFSDSLEDAGHELVIPPLHGDWTTRWGFQAGVELAAKAEEFDAIFCANDYIAIGVARALERRGIRVPDDVALVGYDNWSKYSGSPDRFLTSVDPHLEVLGRSAATTLLATSREAGVVLQACELVPGVSSGALSPEGWDWAAPR</sequence>
<dbReference type="GO" id="GO:0000976">
    <property type="term" value="F:transcription cis-regulatory region binding"/>
    <property type="evidence" value="ECO:0007669"/>
    <property type="project" value="TreeGrafter"/>
</dbReference>
<dbReference type="Pfam" id="PF00532">
    <property type="entry name" value="Peripla_BP_1"/>
    <property type="match status" value="1"/>
</dbReference>
<evidence type="ECO:0000256" key="2">
    <source>
        <dbReference type="ARBA" id="ARBA00023125"/>
    </source>
</evidence>
<dbReference type="AlphaFoldDB" id="A0A0F0L145"/>
<evidence type="ECO:0000259" key="4">
    <source>
        <dbReference type="PROSITE" id="PS50932"/>
    </source>
</evidence>
<dbReference type="InterPro" id="IPR028082">
    <property type="entry name" value="Peripla_BP_I"/>
</dbReference>
<dbReference type="Pfam" id="PF00356">
    <property type="entry name" value="LacI"/>
    <property type="match status" value="1"/>
</dbReference>
<dbReference type="PRINTS" id="PR00036">
    <property type="entry name" value="HTHLACI"/>
</dbReference>
<keyword evidence="2" id="KW-0238">DNA-binding</keyword>
<protein>
    <submittedName>
        <fullName evidence="5">Ribose operon repressor</fullName>
    </submittedName>
</protein>
<dbReference type="PROSITE" id="PS50932">
    <property type="entry name" value="HTH_LACI_2"/>
    <property type="match status" value="1"/>
</dbReference>
<dbReference type="Proteomes" id="UP000033725">
    <property type="component" value="Unassembled WGS sequence"/>
</dbReference>
<keyword evidence="3" id="KW-0804">Transcription</keyword>
<dbReference type="Gene3D" id="3.40.50.2300">
    <property type="match status" value="2"/>
</dbReference>
<comment type="caution">
    <text evidence="5">The sequence shown here is derived from an EMBL/GenBank/DDBJ whole genome shotgun (WGS) entry which is preliminary data.</text>
</comment>
<proteinExistence type="predicted"/>
<name>A0A0F0L145_9MICO</name>
<dbReference type="EMBL" id="JYIV01000008">
    <property type="protein sequence ID" value="KJL26838.1"/>
    <property type="molecule type" value="Genomic_DNA"/>
</dbReference>
<dbReference type="RefSeq" id="WP_045262092.1">
    <property type="nucleotide sequence ID" value="NZ_JYIV01000008.1"/>
</dbReference>
<organism evidence="5 6">
    <name type="scientific">Microbacterium oxydans</name>
    <dbReference type="NCBI Taxonomy" id="82380"/>
    <lineage>
        <taxon>Bacteria</taxon>
        <taxon>Bacillati</taxon>
        <taxon>Actinomycetota</taxon>
        <taxon>Actinomycetes</taxon>
        <taxon>Micrococcales</taxon>
        <taxon>Microbacteriaceae</taxon>
        <taxon>Microbacterium</taxon>
    </lineage>
</organism>
<dbReference type="CDD" id="cd06267">
    <property type="entry name" value="PBP1_LacI_sugar_binding-like"/>
    <property type="match status" value="1"/>
</dbReference>
<gene>
    <name evidence="5" type="primary">rbsR_2</name>
    <name evidence="5" type="ORF">RN51_00099</name>
</gene>
<dbReference type="PATRIC" id="fig|82380.10.peg.97"/>
<dbReference type="SUPFAM" id="SSF53822">
    <property type="entry name" value="Periplasmic binding protein-like I"/>
    <property type="match status" value="1"/>
</dbReference>
<feature type="domain" description="HTH lacI-type" evidence="4">
    <location>
        <begin position="4"/>
        <end position="58"/>
    </location>
</feature>
<reference evidence="5 6" key="1">
    <citation type="submission" date="2015-02" db="EMBL/GenBank/DDBJ databases">
        <title>Draft genome sequences of ten Microbacterium spp. with emphasis on heavy metal contaminated environments.</title>
        <authorList>
            <person name="Corretto E."/>
        </authorList>
    </citation>
    <scope>NUCLEOTIDE SEQUENCE [LARGE SCALE GENOMIC DNA]</scope>
    <source>
        <strain evidence="5 6">BEL163</strain>
    </source>
</reference>
<dbReference type="PANTHER" id="PTHR30146">
    <property type="entry name" value="LACI-RELATED TRANSCRIPTIONAL REPRESSOR"/>
    <property type="match status" value="1"/>
</dbReference>
<dbReference type="SUPFAM" id="SSF47413">
    <property type="entry name" value="lambda repressor-like DNA-binding domains"/>
    <property type="match status" value="1"/>
</dbReference>